<protein>
    <submittedName>
        <fullName evidence="2">DJ-1/PfpI family protein</fullName>
    </submittedName>
</protein>
<dbReference type="Gene3D" id="3.40.50.880">
    <property type="match status" value="1"/>
</dbReference>
<dbReference type="InterPro" id="IPR002818">
    <property type="entry name" value="DJ-1/PfpI"/>
</dbReference>
<dbReference type="PANTHER" id="PTHR43130">
    <property type="entry name" value="ARAC-FAMILY TRANSCRIPTIONAL REGULATOR"/>
    <property type="match status" value="1"/>
</dbReference>
<feature type="domain" description="DJ-1/PfpI" evidence="1">
    <location>
        <begin position="2"/>
        <end position="165"/>
    </location>
</feature>
<dbReference type="RefSeq" id="WP_147256827.1">
    <property type="nucleotide sequence ID" value="NZ_VIWU01000001.1"/>
</dbReference>
<dbReference type="Proteomes" id="UP000321261">
    <property type="component" value="Unassembled WGS sequence"/>
</dbReference>
<dbReference type="SUPFAM" id="SSF52317">
    <property type="entry name" value="Class I glutamine amidotransferase-like"/>
    <property type="match status" value="1"/>
</dbReference>
<evidence type="ECO:0000259" key="1">
    <source>
        <dbReference type="Pfam" id="PF01965"/>
    </source>
</evidence>
<comment type="caution">
    <text evidence="2">The sequence shown here is derived from an EMBL/GenBank/DDBJ whole genome shotgun (WGS) entry which is preliminary data.</text>
</comment>
<gene>
    <name evidence="2" type="ORF">FHX44_113616</name>
</gene>
<dbReference type="CDD" id="cd03139">
    <property type="entry name" value="GATase1_PfpI_2"/>
    <property type="match status" value="1"/>
</dbReference>
<organism evidence="2 3">
    <name type="scientific">Pseudonocardia hierapolitana</name>
    <dbReference type="NCBI Taxonomy" id="1128676"/>
    <lineage>
        <taxon>Bacteria</taxon>
        <taxon>Bacillati</taxon>
        <taxon>Actinomycetota</taxon>
        <taxon>Actinomycetes</taxon>
        <taxon>Pseudonocardiales</taxon>
        <taxon>Pseudonocardiaceae</taxon>
        <taxon>Pseudonocardia</taxon>
    </lineage>
</organism>
<dbReference type="OrthoDB" id="4265717at2"/>
<dbReference type="PANTHER" id="PTHR43130:SF2">
    <property type="entry name" value="DJ-1_PFPI DOMAIN-CONTAINING PROTEIN"/>
    <property type="match status" value="1"/>
</dbReference>
<evidence type="ECO:0000313" key="3">
    <source>
        <dbReference type="Proteomes" id="UP000321261"/>
    </source>
</evidence>
<name>A0A561SS95_9PSEU</name>
<sequence>MQVAIALFPRVTALDAIGPYEVLQRVPELDVVFTGERRGEVRADNGFLGITVDATFADVPAPDVVVVPGGVGTGDLLAGGPYLEWLRAVHPGTRYTTSVCSGSIALAAAGLLDGLTATTHWSAYEHLRRFGAEPVQERVVEHLDRRIITAAGVSSGIDMAIRLVELLVDDVAAKAAQVFIEYDPQPPFDAGHPSKVDAAVMERVAEYAKVRA</sequence>
<proteinExistence type="predicted"/>
<dbReference type="InterPro" id="IPR052158">
    <property type="entry name" value="INH-QAR"/>
</dbReference>
<accession>A0A561SS95</accession>
<dbReference type="AlphaFoldDB" id="A0A561SS95"/>
<dbReference type="Pfam" id="PF01965">
    <property type="entry name" value="DJ-1_PfpI"/>
    <property type="match status" value="1"/>
</dbReference>
<reference evidence="2 3" key="1">
    <citation type="submission" date="2019-06" db="EMBL/GenBank/DDBJ databases">
        <title>Sequencing the genomes of 1000 actinobacteria strains.</title>
        <authorList>
            <person name="Klenk H.-P."/>
        </authorList>
    </citation>
    <scope>NUCLEOTIDE SEQUENCE [LARGE SCALE GENOMIC DNA]</scope>
    <source>
        <strain evidence="2 3">DSM 45671</strain>
    </source>
</reference>
<dbReference type="GO" id="GO:0006355">
    <property type="term" value="P:regulation of DNA-templated transcription"/>
    <property type="evidence" value="ECO:0007669"/>
    <property type="project" value="TreeGrafter"/>
</dbReference>
<dbReference type="InterPro" id="IPR029062">
    <property type="entry name" value="Class_I_gatase-like"/>
</dbReference>
<keyword evidence="3" id="KW-1185">Reference proteome</keyword>
<dbReference type="EMBL" id="VIWU01000001">
    <property type="protein sequence ID" value="TWF77702.1"/>
    <property type="molecule type" value="Genomic_DNA"/>
</dbReference>
<evidence type="ECO:0000313" key="2">
    <source>
        <dbReference type="EMBL" id="TWF77702.1"/>
    </source>
</evidence>